<evidence type="ECO:0000259" key="10">
    <source>
        <dbReference type="Pfam" id="PF02706"/>
    </source>
</evidence>
<dbReference type="STRING" id="706587.Desti_5318"/>
<evidence type="ECO:0000313" key="12">
    <source>
        <dbReference type="EMBL" id="AFM27907.1"/>
    </source>
</evidence>
<dbReference type="HOGENOM" id="CLU_009912_2_1_7"/>
<dbReference type="InterPro" id="IPR005702">
    <property type="entry name" value="Wzc-like_C"/>
</dbReference>
<dbReference type="NCBIfam" id="TIGR01007">
    <property type="entry name" value="eps_fam"/>
    <property type="match status" value="1"/>
</dbReference>
<dbReference type="Gene3D" id="3.40.50.300">
    <property type="entry name" value="P-loop containing nucleotide triphosphate hydrolases"/>
    <property type="match status" value="1"/>
</dbReference>
<evidence type="ECO:0000256" key="6">
    <source>
        <dbReference type="ARBA" id="ARBA00022989"/>
    </source>
</evidence>
<dbReference type="KEGG" id="dti:Desti_5318"/>
<dbReference type="InterPro" id="IPR032807">
    <property type="entry name" value="GNVR"/>
</dbReference>
<dbReference type="GO" id="GO:0005886">
    <property type="term" value="C:plasma membrane"/>
    <property type="evidence" value="ECO:0007669"/>
    <property type="project" value="UniProtKB-SubCell"/>
</dbReference>
<feature type="domain" description="Tyrosine-protein kinase G-rich" evidence="11">
    <location>
        <begin position="417"/>
        <end position="487"/>
    </location>
</feature>
<keyword evidence="5" id="KW-0067">ATP-binding</keyword>
<gene>
    <name evidence="12" type="ordered locus">Desti_5318</name>
</gene>
<reference evidence="13" key="1">
    <citation type="submission" date="2012-06" db="EMBL/GenBank/DDBJ databases">
        <title>Complete sequence of chromosome of Desulfomonile tiedjei DSM 6799.</title>
        <authorList>
            <person name="Lucas S."/>
            <person name="Copeland A."/>
            <person name="Lapidus A."/>
            <person name="Glavina del Rio T."/>
            <person name="Dalin E."/>
            <person name="Tice H."/>
            <person name="Bruce D."/>
            <person name="Goodwin L."/>
            <person name="Pitluck S."/>
            <person name="Peters L."/>
            <person name="Ovchinnikova G."/>
            <person name="Zeytun A."/>
            <person name="Lu M."/>
            <person name="Kyrpides N."/>
            <person name="Mavromatis K."/>
            <person name="Ivanova N."/>
            <person name="Brettin T."/>
            <person name="Detter J.C."/>
            <person name="Han C."/>
            <person name="Larimer F."/>
            <person name="Land M."/>
            <person name="Hauser L."/>
            <person name="Markowitz V."/>
            <person name="Cheng J.-F."/>
            <person name="Hugenholtz P."/>
            <person name="Woyke T."/>
            <person name="Wu D."/>
            <person name="Spring S."/>
            <person name="Schroeder M."/>
            <person name="Brambilla E."/>
            <person name="Klenk H.-P."/>
            <person name="Eisen J.A."/>
        </authorList>
    </citation>
    <scope>NUCLEOTIDE SEQUENCE [LARGE SCALE GENOMIC DNA]</scope>
    <source>
        <strain evidence="13">ATCC 49306 / DSM 6799 / DCB-1</strain>
    </source>
</reference>
<evidence type="ECO:0000256" key="9">
    <source>
        <dbReference type="SAM" id="Phobius"/>
    </source>
</evidence>
<keyword evidence="13" id="KW-1185">Reference proteome</keyword>
<dbReference type="PANTHER" id="PTHR32309">
    <property type="entry name" value="TYROSINE-PROTEIN KINASE"/>
    <property type="match status" value="1"/>
</dbReference>
<keyword evidence="6 9" id="KW-1133">Transmembrane helix</keyword>
<feature type="coiled-coil region" evidence="8">
    <location>
        <begin position="357"/>
        <end position="408"/>
    </location>
</feature>
<evidence type="ECO:0000256" key="5">
    <source>
        <dbReference type="ARBA" id="ARBA00022840"/>
    </source>
</evidence>
<accession>I4CEB6</accession>
<dbReference type="GO" id="GO:0004713">
    <property type="term" value="F:protein tyrosine kinase activity"/>
    <property type="evidence" value="ECO:0007669"/>
    <property type="project" value="TreeGrafter"/>
</dbReference>
<dbReference type="PANTHER" id="PTHR32309:SF13">
    <property type="entry name" value="FERRIC ENTEROBACTIN TRANSPORT PROTEIN FEPE"/>
    <property type="match status" value="1"/>
</dbReference>
<evidence type="ECO:0000256" key="2">
    <source>
        <dbReference type="ARBA" id="ARBA00022475"/>
    </source>
</evidence>
<dbReference type="Pfam" id="PF02706">
    <property type="entry name" value="Wzz"/>
    <property type="match status" value="1"/>
</dbReference>
<evidence type="ECO:0000256" key="1">
    <source>
        <dbReference type="ARBA" id="ARBA00004651"/>
    </source>
</evidence>
<keyword evidence="3 9" id="KW-0812">Transmembrane</keyword>
<keyword evidence="2" id="KW-1003">Cell membrane</keyword>
<proteinExistence type="predicted"/>
<dbReference type="InterPro" id="IPR027417">
    <property type="entry name" value="P-loop_NTPase"/>
</dbReference>
<dbReference type="eggNOG" id="COG3206">
    <property type="taxonomic scope" value="Bacteria"/>
</dbReference>
<dbReference type="OrthoDB" id="9812433at2"/>
<keyword evidence="8" id="KW-0175">Coiled coil</keyword>
<dbReference type="RefSeq" id="WP_014813006.1">
    <property type="nucleotide sequence ID" value="NC_018025.1"/>
</dbReference>
<dbReference type="SUPFAM" id="SSF52540">
    <property type="entry name" value="P-loop containing nucleoside triphosphate hydrolases"/>
    <property type="match status" value="1"/>
</dbReference>
<organism evidence="12 13">
    <name type="scientific">Desulfomonile tiedjei (strain ATCC 49306 / DSM 6799 / DCB-1)</name>
    <dbReference type="NCBI Taxonomy" id="706587"/>
    <lineage>
        <taxon>Bacteria</taxon>
        <taxon>Pseudomonadati</taxon>
        <taxon>Thermodesulfobacteriota</taxon>
        <taxon>Desulfomonilia</taxon>
        <taxon>Desulfomonilales</taxon>
        <taxon>Desulfomonilaceae</taxon>
        <taxon>Desulfomonile</taxon>
    </lineage>
</organism>
<dbReference type="CDD" id="cd05387">
    <property type="entry name" value="BY-kinase"/>
    <property type="match status" value="1"/>
</dbReference>
<keyword evidence="4" id="KW-0547">Nucleotide-binding</keyword>
<feature type="transmembrane region" description="Helical" evidence="9">
    <location>
        <begin position="57"/>
        <end position="80"/>
    </location>
</feature>
<evidence type="ECO:0000256" key="4">
    <source>
        <dbReference type="ARBA" id="ARBA00022741"/>
    </source>
</evidence>
<protein>
    <submittedName>
        <fullName evidence="12">Capsular exopolysaccharide biosynthesis protein</fullName>
    </submittedName>
</protein>
<feature type="domain" description="Polysaccharide chain length determinant N-terminal" evidence="10">
    <location>
        <begin position="50"/>
        <end position="136"/>
    </location>
</feature>
<comment type="subcellular location">
    <subcellularLocation>
        <location evidence="1">Cell membrane</location>
        <topology evidence="1">Multi-pass membrane protein</topology>
    </subcellularLocation>
</comment>
<keyword evidence="7 9" id="KW-0472">Membrane</keyword>
<evidence type="ECO:0000256" key="7">
    <source>
        <dbReference type="ARBA" id="ARBA00023136"/>
    </source>
</evidence>
<dbReference type="InterPro" id="IPR003856">
    <property type="entry name" value="LPS_length_determ_N"/>
</dbReference>
<dbReference type="Proteomes" id="UP000006055">
    <property type="component" value="Chromosome"/>
</dbReference>
<evidence type="ECO:0000256" key="8">
    <source>
        <dbReference type="SAM" id="Coils"/>
    </source>
</evidence>
<sequence>MIKKPEDFTDDNIHISVPDREMGHGSARVYTVASAYNAKSGATLPYYGAIIRRRKKIILGIFFGTVFLTILLTLATTPVYRAQAIVELEKDGGVSLSNILTSISPTLHNGVENEDIATEIVIIKSKVLAERLTDELQLNTIPEFSRVSFIKRSFQLLAAIPRAFSGDNDYVLESQSEVRDRIIKKVMDSIQVSREGKSRTMVIAIESESPELSKRMLEKYLELYFDENLSKRRRMNAEASRWLVDEIKNAESRALAALDAVVDFTTTHDMVSLEMNYPNANVNHKLAIFANTSDNLLKSKENRILLESLHRLSGQGMLALPHEFKIPELETLSTKLATMEATYAEFSEVYSDDYPKLVLLKNQIAVLKDRIASTQKQIISSTVQSAKQKELMNEQAFEEAKREALRSNSLGVQYAVLKKDADTTQEIYKLLLKKSKEVQLNTQIIGNNVVTVDPPSATITPIRPRKALNLLLGCLIGVFGALVGAFLAESMDNTIKSVDDVENLDIPNLGQIPNVRRARKVNSRNRKPVELLVNELPTSDIAEAIESVKINLLLSHPDNSHGTLLVTSAISGEGKTFISVLLASAFSSDKTPVLLIEGDLRRPRFHKIFSQPDKREYGLSTILARPDINPARAMQLSEIPGLYYIDSGPLPEHPSRLLQSGRLEEVIPVFKEHFHHIIIDAPPLTGLSDAKILTHVADGIILVVKNGYSSPLVVQRAVTSLTGMNGGANLIGTVFNAADTASVFRNGRSLC</sequence>
<dbReference type="EMBL" id="CP003360">
    <property type="protein sequence ID" value="AFM27907.1"/>
    <property type="molecule type" value="Genomic_DNA"/>
</dbReference>
<dbReference type="AlphaFoldDB" id="I4CEB6"/>
<evidence type="ECO:0000256" key="3">
    <source>
        <dbReference type="ARBA" id="ARBA00022692"/>
    </source>
</evidence>
<dbReference type="eggNOG" id="COG0489">
    <property type="taxonomic scope" value="Bacteria"/>
</dbReference>
<dbReference type="InterPro" id="IPR050445">
    <property type="entry name" value="Bact_polysacc_biosynth/exp"/>
</dbReference>
<dbReference type="GO" id="GO:0005524">
    <property type="term" value="F:ATP binding"/>
    <property type="evidence" value="ECO:0007669"/>
    <property type="project" value="UniProtKB-KW"/>
</dbReference>
<dbReference type="Pfam" id="PF13807">
    <property type="entry name" value="GNVR"/>
    <property type="match status" value="1"/>
</dbReference>
<evidence type="ECO:0000313" key="13">
    <source>
        <dbReference type="Proteomes" id="UP000006055"/>
    </source>
</evidence>
<evidence type="ECO:0000259" key="11">
    <source>
        <dbReference type="Pfam" id="PF13807"/>
    </source>
</evidence>
<name>I4CEB6_DESTA</name>